<evidence type="ECO:0000259" key="13">
    <source>
        <dbReference type="PROSITE" id="PS50109"/>
    </source>
</evidence>
<dbReference type="InterPro" id="IPR003594">
    <property type="entry name" value="HATPase_dom"/>
</dbReference>
<keyword evidence="12" id="KW-0812">Transmembrane</keyword>
<dbReference type="SMART" id="SM00387">
    <property type="entry name" value="HATPase_c"/>
    <property type="match status" value="1"/>
</dbReference>
<evidence type="ECO:0000256" key="12">
    <source>
        <dbReference type="SAM" id="Phobius"/>
    </source>
</evidence>
<dbReference type="RefSeq" id="WP_097644018.1">
    <property type="nucleotide sequence ID" value="NZ_NQWI01000039.1"/>
</dbReference>
<protein>
    <recommendedName>
        <fullName evidence="3">histidine kinase</fullName>
        <ecNumber evidence="3">2.7.13.3</ecNumber>
    </recommendedName>
</protein>
<dbReference type="SMART" id="SM00304">
    <property type="entry name" value="HAMP"/>
    <property type="match status" value="1"/>
</dbReference>
<name>A0A2A6RJG8_9CHLR</name>
<dbReference type="Gene3D" id="1.10.8.500">
    <property type="entry name" value="HAMP domain in histidine kinase"/>
    <property type="match status" value="1"/>
</dbReference>
<evidence type="ECO:0000256" key="10">
    <source>
        <dbReference type="ARBA" id="ARBA00023012"/>
    </source>
</evidence>
<evidence type="ECO:0000256" key="3">
    <source>
        <dbReference type="ARBA" id="ARBA00012438"/>
    </source>
</evidence>
<dbReference type="OrthoDB" id="9796330at2"/>
<dbReference type="AlphaFoldDB" id="A0A2A6RJG8"/>
<gene>
    <name evidence="15" type="ORF">CJ255_10290</name>
</gene>
<keyword evidence="16" id="KW-1185">Reference proteome</keyword>
<dbReference type="Gene3D" id="3.30.565.10">
    <property type="entry name" value="Histidine kinase-like ATPase, C-terminal domain"/>
    <property type="match status" value="1"/>
</dbReference>
<dbReference type="EC" id="2.7.13.3" evidence="3"/>
<dbReference type="InterPro" id="IPR013767">
    <property type="entry name" value="PAS_fold"/>
</dbReference>
<keyword evidence="9" id="KW-0067">ATP-binding</keyword>
<evidence type="ECO:0000256" key="5">
    <source>
        <dbReference type="ARBA" id="ARBA00022553"/>
    </source>
</evidence>
<evidence type="ECO:0000256" key="6">
    <source>
        <dbReference type="ARBA" id="ARBA00022679"/>
    </source>
</evidence>
<proteinExistence type="predicted"/>
<dbReference type="SMART" id="SM00388">
    <property type="entry name" value="HisKA"/>
    <property type="match status" value="1"/>
</dbReference>
<keyword evidence="12" id="KW-1133">Transmembrane helix</keyword>
<dbReference type="GO" id="GO:0005524">
    <property type="term" value="F:ATP binding"/>
    <property type="evidence" value="ECO:0007669"/>
    <property type="project" value="UniProtKB-KW"/>
</dbReference>
<keyword evidence="6" id="KW-0808">Transferase</keyword>
<dbReference type="SUPFAM" id="SSF55874">
    <property type="entry name" value="ATPase domain of HSP90 chaperone/DNA topoisomerase II/histidine kinase"/>
    <property type="match status" value="1"/>
</dbReference>
<evidence type="ECO:0000256" key="4">
    <source>
        <dbReference type="ARBA" id="ARBA00022475"/>
    </source>
</evidence>
<dbReference type="InterPro" id="IPR036890">
    <property type="entry name" value="HATPase_C_sf"/>
</dbReference>
<evidence type="ECO:0000313" key="15">
    <source>
        <dbReference type="EMBL" id="PDW03152.1"/>
    </source>
</evidence>
<dbReference type="InterPro" id="IPR003661">
    <property type="entry name" value="HisK_dim/P_dom"/>
</dbReference>
<keyword evidence="5" id="KW-0597">Phosphoprotein</keyword>
<dbReference type="PROSITE" id="PS50109">
    <property type="entry name" value="HIS_KIN"/>
    <property type="match status" value="1"/>
</dbReference>
<dbReference type="PANTHER" id="PTHR42878:SF7">
    <property type="entry name" value="SENSOR HISTIDINE KINASE GLRK"/>
    <property type="match status" value="1"/>
</dbReference>
<evidence type="ECO:0000256" key="1">
    <source>
        <dbReference type="ARBA" id="ARBA00000085"/>
    </source>
</evidence>
<keyword evidence="10" id="KW-0902">Two-component regulatory system</keyword>
<dbReference type="SUPFAM" id="SSF47384">
    <property type="entry name" value="Homodimeric domain of signal transducing histidine kinase"/>
    <property type="match status" value="1"/>
</dbReference>
<keyword evidence="4" id="KW-1003">Cell membrane</keyword>
<evidence type="ECO:0000256" key="7">
    <source>
        <dbReference type="ARBA" id="ARBA00022741"/>
    </source>
</evidence>
<dbReference type="InterPro" id="IPR005467">
    <property type="entry name" value="His_kinase_dom"/>
</dbReference>
<dbReference type="Pfam" id="PF00512">
    <property type="entry name" value="HisKA"/>
    <property type="match status" value="1"/>
</dbReference>
<dbReference type="GO" id="GO:0006355">
    <property type="term" value="P:regulation of DNA-templated transcription"/>
    <property type="evidence" value="ECO:0007669"/>
    <property type="project" value="InterPro"/>
</dbReference>
<dbReference type="CDD" id="cd00082">
    <property type="entry name" value="HisKA"/>
    <property type="match status" value="1"/>
</dbReference>
<evidence type="ECO:0000256" key="2">
    <source>
        <dbReference type="ARBA" id="ARBA00004236"/>
    </source>
</evidence>
<dbReference type="InterPro" id="IPR004358">
    <property type="entry name" value="Sig_transdc_His_kin-like_C"/>
</dbReference>
<dbReference type="CDD" id="cd06225">
    <property type="entry name" value="HAMP"/>
    <property type="match status" value="1"/>
</dbReference>
<dbReference type="SUPFAM" id="SSF158472">
    <property type="entry name" value="HAMP domain-like"/>
    <property type="match status" value="1"/>
</dbReference>
<evidence type="ECO:0000256" key="8">
    <source>
        <dbReference type="ARBA" id="ARBA00022777"/>
    </source>
</evidence>
<dbReference type="FunFam" id="3.30.565.10:FF:000023">
    <property type="entry name" value="PAS domain-containing sensor histidine kinase"/>
    <property type="match status" value="1"/>
</dbReference>
<dbReference type="Pfam" id="PF00672">
    <property type="entry name" value="HAMP"/>
    <property type="match status" value="1"/>
</dbReference>
<evidence type="ECO:0000256" key="11">
    <source>
        <dbReference type="ARBA" id="ARBA00023136"/>
    </source>
</evidence>
<sequence length="750" mass="82006">MKRIWKQLTGQLRYQIIIPFLLLTLVVSVIGASLSFFFLAQSIDERFNNQLASIASSVTDSIVAQERSNLEFLREAAFAPENNDPEVAAPAVAEALATNDRQGLARALHPYFRLARNRSQLRIDRLIAFNQAGETLVDFESFGQASEPTVHAPFLIQGLPYIDDVLTGRADDLGDKYAYIISFDGSETYYLVTIAPVYHNEQIVGGLIAGMRLDSFLTMLRDRSQAAGITAYDTAGRILHSTFVENTDPIDSDFVRGFWNNPDITSEGFSVNKDLQLAPREFKAAYAALFIRSEPLGIIAPALSNEFVMSDWQSAFAPILGLVLVLAVSIIIVGVFIANRITHPLQDLVATSKDVAAGQFNRRATVYRENEIGQLAVSFNQMTEFLTQLYAQVQSEASQRAAIVDSITDGIVVVDDQGDVQLINRATRRLMRLPDDAPAPKKLSDIPLEPLTDGVPGFGTQRAQDLYTLGDFIVRASIAPVVGVDQSRSGYVCVLQDMTSEVAVDRAKTNFIGTISHELKTPLTVIGGNADLLLRGLVGRLEDDQASFVETIRLHANNMAGLLQNVITVAHLDAGVTTTDLEAVELARAVDEANWRVQSQIKAKGLTLTVDIPSDLRPVWADFDHVRQVVFQLVDNARRYTSSGGISVRALDCGDHVRVEVKDTGRGIPPDMHEQIFQRFIRGDGASEGINSAERGIGLGLAICKQLVERLGGTIGVESVPDQGSTFYFTLRYADDTPKPEKSSSMAAAA</sequence>
<dbReference type="InterPro" id="IPR036097">
    <property type="entry name" value="HisK_dim/P_sf"/>
</dbReference>
<feature type="domain" description="HAMP" evidence="14">
    <location>
        <begin position="339"/>
        <end position="391"/>
    </location>
</feature>
<dbReference type="GO" id="GO:0000156">
    <property type="term" value="F:phosphorelay response regulator activity"/>
    <property type="evidence" value="ECO:0007669"/>
    <property type="project" value="TreeGrafter"/>
</dbReference>
<dbReference type="InterPro" id="IPR035965">
    <property type="entry name" value="PAS-like_dom_sf"/>
</dbReference>
<organism evidence="15 16">
    <name type="scientific">Candidatus Viridilinea mediisalina</name>
    <dbReference type="NCBI Taxonomy" id="2024553"/>
    <lineage>
        <taxon>Bacteria</taxon>
        <taxon>Bacillati</taxon>
        <taxon>Chloroflexota</taxon>
        <taxon>Chloroflexia</taxon>
        <taxon>Chloroflexales</taxon>
        <taxon>Chloroflexineae</taxon>
        <taxon>Oscillochloridaceae</taxon>
        <taxon>Candidatus Viridilinea</taxon>
    </lineage>
</organism>
<dbReference type="PRINTS" id="PR00344">
    <property type="entry name" value="BCTRLSENSOR"/>
</dbReference>
<keyword evidence="7" id="KW-0547">Nucleotide-binding</keyword>
<accession>A0A2A6RJG8</accession>
<evidence type="ECO:0000256" key="9">
    <source>
        <dbReference type="ARBA" id="ARBA00022840"/>
    </source>
</evidence>
<dbReference type="GO" id="GO:0005886">
    <property type="term" value="C:plasma membrane"/>
    <property type="evidence" value="ECO:0007669"/>
    <property type="project" value="UniProtKB-SubCell"/>
</dbReference>
<dbReference type="Proteomes" id="UP000220527">
    <property type="component" value="Unassembled WGS sequence"/>
</dbReference>
<keyword evidence="11 12" id="KW-0472">Membrane</keyword>
<dbReference type="Gene3D" id="1.10.287.130">
    <property type="match status" value="1"/>
</dbReference>
<dbReference type="GO" id="GO:0000155">
    <property type="term" value="F:phosphorelay sensor kinase activity"/>
    <property type="evidence" value="ECO:0007669"/>
    <property type="project" value="InterPro"/>
</dbReference>
<keyword evidence="8 15" id="KW-0418">Kinase</keyword>
<dbReference type="SUPFAM" id="SSF55785">
    <property type="entry name" value="PYP-like sensor domain (PAS domain)"/>
    <property type="match status" value="1"/>
</dbReference>
<dbReference type="Pfam" id="PF00989">
    <property type="entry name" value="PAS"/>
    <property type="match status" value="1"/>
</dbReference>
<dbReference type="InterPro" id="IPR050351">
    <property type="entry name" value="BphY/WalK/GraS-like"/>
</dbReference>
<dbReference type="PROSITE" id="PS50885">
    <property type="entry name" value="HAMP"/>
    <property type="match status" value="1"/>
</dbReference>
<feature type="domain" description="Histidine kinase" evidence="13">
    <location>
        <begin position="514"/>
        <end position="735"/>
    </location>
</feature>
<dbReference type="GO" id="GO:0030295">
    <property type="term" value="F:protein kinase activator activity"/>
    <property type="evidence" value="ECO:0007669"/>
    <property type="project" value="TreeGrafter"/>
</dbReference>
<feature type="transmembrane region" description="Helical" evidence="12">
    <location>
        <begin position="12"/>
        <end position="40"/>
    </location>
</feature>
<dbReference type="Gene3D" id="3.30.450.20">
    <property type="entry name" value="PAS domain"/>
    <property type="match status" value="1"/>
</dbReference>
<evidence type="ECO:0000313" key="16">
    <source>
        <dbReference type="Proteomes" id="UP000220527"/>
    </source>
</evidence>
<comment type="subcellular location">
    <subcellularLocation>
        <location evidence="2">Cell membrane</location>
    </subcellularLocation>
</comment>
<reference evidence="16" key="1">
    <citation type="submission" date="2017-08" db="EMBL/GenBank/DDBJ databases">
        <authorList>
            <person name="Grouzdev D.S."/>
            <person name="Gaisin V.A."/>
            <person name="Rysina M.S."/>
            <person name="Gorlenko V.M."/>
        </authorList>
    </citation>
    <scope>NUCLEOTIDE SEQUENCE [LARGE SCALE GENOMIC DNA]</scope>
    <source>
        <strain evidence="16">Kir15-3F</strain>
    </source>
</reference>
<dbReference type="EMBL" id="NQWI01000039">
    <property type="protein sequence ID" value="PDW03152.1"/>
    <property type="molecule type" value="Genomic_DNA"/>
</dbReference>
<dbReference type="GO" id="GO:0007234">
    <property type="term" value="P:osmosensory signaling via phosphorelay pathway"/>
    <property type="evidence" value="ECO:0007669"/>
    <property type="project" value="TreeGrafter"/>
</dbReference>
<dbReference type="Pfam" id="PF02518">
    <property type="entry name" value="HATPase_c"/>
    <property type="match status" value="1"/>
</dbReference>
<comment type="catalytic activity">
    <reaction evidence="1">
        <text>ATP + protein L-histidine = ADP + protein N-phospho-L-histidine.</text>
        <dbReference type="EC" id="2.7.13.3"/>
    </reaction>
</comment>
<dbReference type="InterPro" id="IPR003660">
    <property type="entry name" value="HAMP_dom"/>
</dbReference>
<evidence type="ECO:0000259" key="14">
    <source>
        <dbReference type="PROSITE" id="PS50885"/>
    </source>
</evidence>
<comment type="caution">
    <text evidence="15">The sequence shown here is derived from an EMBL/GenBank/DDBJ whole genome shotgun (WGS) entry which is preliminary data.</text>
</comment>
<feature type="transmembrane region" description="Helical" evidence="12">
    <location>
        <begin position="315"/>
        <end position="338"/>
    </location>
</feature>
<dbReference type="PANTHER" id="PTHR42878">
    <property type="entry name" value="TWO-COMPONENT HISTIDINE KINASE"/>
    <property type="match status" value="1"/>
</dbReference>